<dbReference type="GO" id="GO:0006888">
    <property type="term" value="P:endoplasmic reticulum to Golgi vesicle-mediated transport"/>
    <property type="evidence" value="ECO:0007669"/>
    <property type="project" value="InterPro"/>
</dbReference>
<evidence type="ECO:0000256" key="6">
    <source>
        <dbReference type="SAM" id="Coils"/>
    </source>
</evidence>
<gene>
    <name evidence="10" type="primary">Contig7604.g8106</name>
    <name evidence="10" type="ORF">STYLEM_5113</name>
</gene>
<dbReference type="Proteomes" id="UP000039865">
    <property type="component" value="Unassembled WGS sequence"/>
</dbReference>
<feature type="transmembrane region" description="Helical" evidence="8">
    <location>
        <begin position="355"/>
        <end position="376"/>
    </location>
</feature>
<evidence type="ECO:0000259" key="9">
    <source>
        <dbReference type="Pfam" id="PF04893"/>
    </source>
</evidence>
<dbReference type="PANTHER" id="PTHR21236:SF2">
    <property type="entry name" value="PROTEIN YIPF"/>
    <property type="match status" value="1"/>
</dbReference>
<accession>A0A078A2R4</accession>
<feature type="compositionally biased region" description="Polar residues" evidence="7">
    <location>
        <begin position="183"/>
        <end position="207"/>
    </location>
</feature>
<evidence type="ECO:0000256" key="7">
    <source>
        <dbReference type="SAM" id="MobiDB-lite"/>
    </source>
</evidence>
<proteinExistence type="inferred from homology"/>
<dbReference type="AlphaFoldDB" id="A0A078A2R4"/>
<feature type="compositionally biased region" description="Basic and acidic residues" evidence="7">
    <location>
        <begin position="223"/>
        <end position="233"/>
    </location>
</feature>
<feature type="transmembrane region" description="Helical" evidence="8">
    <location>
        <begin position="329"/>
        <end position="349"/>
    </location>
</feature>
<name>A0A078A2R4_STYLE</name>
<comment type="similarity">
    <text evidence="2">Belongs to the YIP1 family.</text>
</comment>
<organism evidence="10 11">
    <name type="scientific">Stylonychia lemnae</name>
    <name type="common">Ciliate</name>
    <dbReference type="NCBI Taxonomy" id="5949"/>
    <lineage>
        <taxon>Eukaryota</taxon>
        <taxon>Sar</taxon>
        <taxon>Alveolata</taxon>
        <taxon>Ciliophora</taxon>
        <taxon>Intramacronucleata</taxon>
        <taxon>Spirotrichea</taxon>
        <taxon>Stichotrichia</taxon>
        <taxon>Sporadotrichida</taxon>
        <taxon>Oxytrichidae</taxon>
        <taxon>Stylonychinae</taxon>
        <taxon>Stylonychia</taxon>
    </lineage>
</organism>
<feature type="region of interest" description="Disordered" evidence="7">
    <location>
        <begin position="1"/>
        <end position="40"/>
    </location>
</feature>
<evidence type="ECO:0000256" key="5">
    <source>
        <dbReference type="ARBA" id="ARBA00023136"/>
    </source>
</evidence>
<dbReference type="GO" id="GO:0005802">
    <property type="term" value="C:trans-Golgi network"/>
    <property type="evidence" value="ECO:0007669"/>
    <property type="project" value="TreeGrafter"/>
</dbReference>
<keyword evidence="6" id="KW-0175">Coiled coil</keyword>
<sequence length="406" mass="46074">MQNQAKGGLTLGSNPFAFSQQKNGVKGQNNGTARLFSTPFNDSAVDTTKFTQQNTAGQDSYDQQLNGSHQQQNILFEKNTLGYNINNNQPDGGPGAHNRLRQQQNIQHQNQNFIKNQHQQQQVKQTPFTPVTQNQYHEEEDQHIEFVADPPANHSFGQNGFSHNDESISLDEIQTDNSDFTYQKQSNQRMPQNQQLNRGGHHQQQAFKTPFRQDPASQQQQDPKLEKSESGKVDEEEEISLLEDLEIDLDRIKAKLISVITQRGIKENADYDDMSGPILVCILFGFLLLLKGKVQFGYIYGFGLTGCLGIYFIINLLSKRGQYVELYKTTSILGYSLMPFVLLALTSVFVELSNIIGGVLSLAMIIWSTTTATRYFEYGLDMEDKKYLIAYPISLFYFVFMLLTVF</sequence>
<dbReference type="InParanoid" id="A0A078A2R4"/>
<keyword evidence="5 8" id="KW-0472">Membrane</keyword>
<comment type="subcellular location">
    <subcellularLocation>
        <location evidence="1">Membrane</location>
        <topology evidence="1">Multi-pass membrane protein</topology>
    </subcellularLocation>
</comment>
<dbReference type="OrthoDB" id="440385at2759"/>
<feature type="compositionally biased region" description="Polar residues" evidence="7">
    <location>
        <begin position="1"/>
        <end position="32"/>
    </location>
</feature>
<keyword evidence="3 8" id="KW-0812">Transmembrane</keyword>
<reference evidence="10 11" key="1">
    <citation type="submission" date="2014-06" db="EMBL/GenBank/DDBJ databases">
        <authorList>
            <person name="Swart Estienne"/>
        </authorList>
    </citation>
    <scope>NUCLEOTIDE SEQUENCE [LARGE SCALE GENOMIC DNA]</scope>
    <source>
        <strain evidence="10 11">130c</strain>
    </source>
</reference>
<dbReference type="GO" id="GO:0048280">
    <property type="term" value="P:vesicle fusion with Golgi apparatus"/>
    <property type="evidence" value="ECO:0007669"/>
    <property type="project" value="TreeGrafter"/>
</dbReference>
<evidence type="ECO:0000313" key="11">
    <source>
        <dbReference type="Proteomes" id="UP000039865"/>
    </source>
</evidence>
<feature type="transmembrane region" description="Helical" evidence="8">
    <location>
        <begin position="296"/>
        <end position="317"/>
    </location>
</feature>
<dbReference type="InterPro" id="IPR045231">
    <property type="entry name" value="Yip1/4-like"/>
</dbReference>
<evidence type="ECO:0000313" key="10">
    <source>
        <dbReference type="EMBL" id="CDW76117.1"/>
    </source>
</evidence>
<protein>
    <recommendedName>
        <fullName evidence="9">Yip1 domain-containing protein</fullName>
    </recommendedName>
</protein>
<dbReference type="InterPro" id="IPR006977">
    <property type="entry name" value="Yip1_dom"/>
</dbReference>
<keyword evidence="4 8" id="KW-1133">Transmembrane helix</keyword>
<evidence type="ECO:0000256" key="2">
    <source>
        <dbReference type="ARBA" id="ARBA00010596"/>
    </source>
</evidence>
<evidence type="ECO:0000256" key="8">
    <source>
        <dbReference type="SAM" id="Phobius"/>
    </source>
</evidence>
<dbReference type="GO" id="GO:0016020">
    <property type="term" value="C:membrane"/>
    <property type="evidence" value="ECO:0007669"/>
    <property type="project" value="UniProtKB-SubCell"/>
</dbReference>
<feature type="domain" description="Yip1" evidence="9">
    <location>
        <begin position="273"/>
        <end position="403"/>
    </location>
</feature>
<dbReference type="EMBL" id="CCKQ01004969">
    <property type="protein sequence ID" value="CDW76117.1"/>
    <property type="molecule type" value="Genomic_DNA"/>
</dbReference>
<evidence type="ECO:0000256" key="1">
    <source>
        <dbReference type="ARBA" id="ARBA00004141"/>
    </source>
</evidence>
<evidence type="ECO:0000256" key="3">
    <source>
        <dbReference type="ARBA" id="ARBA00022692"/>
    </source>
</evidence>
<evidence type="ECO:0000256" key="4">
    <source>
        <dbReference type="ARBA" id="ARBA00022989"/>
    </source>
</evidence>
<dbReference type="PANTHER" id="PTHR21236">
    <property type="entry name" value="GOLGI MEMBRANE PROTEIN YIP1"/>
    <property type="match status" value="1"/>
</dbReference>
<feature type="region of interest" description="Disordered" evidence="7">
    <location>
        <begin position="183"/>
        <end position="235"/>
    </location>
</feature>
<feature type="coiled-coil region" evidence="6">
    <location>
        <begin position="235"/>
        <end position="262"/>
    </location>
</feature>
<feature type="transmembrane region" description="Helical" evidence="8">
    <location>
        <begin position="388"/>
        <end position="405"/>
    </location>
</feature>
<dbReference type="Pfam" id="PF04893">
    <property type="entry name" value="Yip1"/>
    <property type="match status" value="1"/>
</dbReference>
<keyword evidence="11" id="KW-1185">Reference proteome</keyword>